<dbReference type="RefSeq" id="WP_068218357.1">
    <property type="nucleotide sequence ID" value="NZ_CP139724.1"/>
</dbReference>
<accession>A0A150XID8</accession>
<dbReference type="STRING" id="333140.AWW68_06880"/>
<gene>
    <name evidence="2" type="ORF">AWW68_06880</name>
</gene>
<keyword evidence="1" id="KW-0472">Membrane</keyword>
<protein>
    <recommendedName>
        <fullName evidence="4">DUF2975 domain-containing protein</fullName>
    </recommendedName>
</protein>
<reference evidence="2 3" key="1">
    <citation type="submission" date="2016-01" db="EMBL/GenBank/DDBJ databases">
        <title>Genome sequencing of Roseivirga spongicola UST030701-084.</title>
        <authorList>
            <person name="Selvaratnam C."/>
            <person name="Thevarajoo S."/>
            <person name="Goh K.M."/>
            <person name="Ee R."/>
            <person name="Chan K.-G."/>
            <person name="Chong C.S."/>
        </authorList>
    </citation>
    <scope>NUCLEOTIDE SEQUENCE [LARGE SCALE GENOMIC DNA]</scope>
    <source>
        <strain evidence="2 3">UST030701-084</strain>
    </source>
</reference>
<keyword evidence="1" id="KW-1133">Transmembrane helix</keyword>
<organism evidence="2 3">
    <name type="scientific">Roseivirga spongicola</name>
    <dbReference type="NCBI Taxonomy" id="333140"/>
    <lineage>
        <taxon>Bacteria</taxon>
        <taxon>Pseudomonadati</taxon>
        <taxon>Bacteroidota</taxon>
        <taxon>Cytophagia</taxon>
        <taxon>Cytophagales</taxon>
        <taxon>Roseivirgaceae</taxon>
        <taxon>Roseivirga</taxon>
    </lineage>
</organism>
<dbReference type="Proteomes" id="UP000075606">
    <property type="component" value="Unassembled WGS sequence"/>
</dbReference>
<dbReference type="EMBL" id="LRPC01000001">
    <property type="protein sequence ID" value="KYG78487.1"/>
    <property type="molecule type" value="Genomic_DNA"/>
</dbReference>
<feature type="transmembrane region" description="Helical" evidence="1">
    <location>
        <begin position="12"/>
        <end position="33"/>
    </location>
</feature>
<evidence type="ECO:0000256" key="1">
    <source>
        <dbReference type="SAM" id="Phobius"/>
    </source>
</evidence>
<feature type="transmembrane region" description="Helical" evidence="1">
    <location>
        <begin position="183"/>
        <end position="202"/>
    </location>
</feature>
<dbReference type="Pfam" id="PF11188">
    <property type="entry name" value="DUF2975"/>
    <property type="match status" value="1"/>
</dbReference>
<dbReference type="InterPro" id="IPR021354">
    <property type="entry name" value="DUF2975"/>
</dbReference>
<name>A0A150XID8_9BACT</name>
<evidence type="ECO:0000313" key="2">
    <source>
        <dbReference type="EMBL" id="KYG78487.1"/>
    </source>
</evidence>
<feature type="transmembrane region" description="Helical" evidence="1">
    <location>
        <begin position="140"/>
        <end position="163"/>
    </location>
</feature>
<feature type="transmembrane region" description="Helical" evidence="1">
    <location>
        <begin position="99"/>
        <end position="120"/>
    </location>
</feature>
<evidence type="ECO:0008006" key="4">
    <source>
        <dbReference type="Google" id="ProtNLM"/>
    </source>
</evidence>
<keyword evidence="3" id="KW-1185">Reference proteome</keyword>
<proteinExistence type="predicted"/>
<keyword evidence="1" id="KW-0812">Transmembrane</keyword>
<sequence>MNKIKTSRQRVVLVVVKWVLLITMALPIFALFFHTYGILFKYKYQQLSFTLPYKNNTDEVFTLNKERVTAIDKLNDYKMNLSVNDFSFNVYDEVGRLEALLLDIPIMICYIILLYMMFLLVRSAEKNVFFTYKNVKRLNYIGAAFLFLSIHDYVSDRIGIYFYNKLVLGKPWLTTFPVGFSGSIFESFFFTALMVFILAQAFKQGVNLKEEQDLTI</sequence>
<dbReference type="AlphaFoldDB" id="A0A150XID8"/>
<comment type="caution">
    <text evidence="2">The sequence shown here is derived from an EMBL/GenBank/DDBJ whole genome shotgun (WGS) entry which is preliminary data.</text>
</comment>
<dbReference type="OrthoDB" id="982615at2"/>
<evidence type="ECO:0000313" key="3">
    <source>
        <dbReference type="Proteomes" id="UP000075606"/>
    </source>
</evidence>